<proteinExistence type="predicted"/>
<dbReference type="Pfam" id="PF19469">
    <property type="entry name" value="DUF6006"/>
    <property type="match status" value="1"/>
</dbReference>
<sequence>MTIKTITGFAIHATLLGTLLVVSSASYASPVNLPSWINGEMNCKIDGRPAKMQWRVETRYETTCDTFGRNCSQAAYAVSIGSFSDNGGPWVPLESRGTGNGGNTFFIRYLGEQPNNWELSFIPAKEIAQGHSVWRAGTYNVRYDLECWKGDKPLHERCNDYASHAVQQYQNAQRLFCAIQPDARWQDNHTAHQTWCMKSKGNPAWLDAENAARSDIIAQCRNSNTHRIIRHEVPR</sequence>
<dbReference type="Proteomes" id="UP000672009">
    <property type="component" value="Chromosome"/>
</dbReference>
<feature type="chain" id="PRO_5037149090" evidence="1">
    <location>
        <begin position="29"/>
        <end position="235"/>
    </location>
</feature>
<accession>A0A975FBG5</accession>
<dbReference type="AlphaFoldDB" id="A0A975FBG5"/>
<keyword evidence="1" id="KW-0732">Signal</keyword>
<dbReference type="RefSeq" id="WP_210220004.1">
    <property type="nucleotide sequence ID" value="NZ_CP072793.1"/>
</dbReference>
<evidence type="ECO:0000313" key="2">
    <source>
        <dbReference type="EMBL" id="QTR54518.1"/>
    </source>
</evidence>
<protein>
    <submittedName>
        <fullName evidence="2">Uncharacterized protein</fullName>
    </submittedName>
</protein>
<reference evidence="2" key="1">
    <citation type="submission" date="2021-04" db="EMBL/GenBank/DDBJ databases">
        <title>Genomics, taxonomy and metabolism of representatives of sulfur bacteria of the genus Thiothrix: Thiothrix fructosivorans QT, Thiothrix unzii A1T and three new species, Thiothrix subterranea sp. nov., Thiothrix litoralis sp. nov. and 'Candidatus Thiothrix anitrata' sp. nov.</title>
        <authorList>
            <person name="Ravin N.V."/>
            <person name="Smolyakov D."/>
            <person name="Rudenko T.S."/>
            <person name="Mardanov A.V."/>
            <person name="Beletsky A.V."/>
            <person name="Markov N.D."/>
            <person name="Fomenkov A.I."/>
            <person name="Roberts R.J."/>
            <person name="Karnachuk O.V."/>
            <person name="Novikov A."/>
            <person name="Grabovich M.Y."/>
        </authorList>
    </citation>
    <scope>NUCLEOTIDE SEQUENCE</scope>
    <source>
        <strain evidence="2">A1</strain>
    </source>
</reference>
<feature type="signal peptide" evidence="1">
    <location>
        <begin position="1"/>
        <end position="28"/>
    </location>
</feature>
<organism evidence="2 3">
    <name type="scientific">Thiothrix unzii</name>
    <dbReference type="NCBI Taxonomy" id="111769"/>
    <lineage>
        <taxon>Bacteria</taxon>
        <taxon>Pseudomonadati</taxon>
        <taxon>Pseudomonadota</taxon>
        <taxon>Gammaproteobacteria</taxon>
        <taxon>Thiotrichales</taxon>
        <taxon>Thiotrichaceae</taxon>
        <taxon>Thiothrix</taxon>
    </lineage>
</organism>
<keyword evidence="3" id="KW-1185">Reference proteome</keyword>
<dbReference type="EMBL" id="CP072793">
    <property type="protein sequence ID" value="QTR54518.1"/>
    <property type="molecule type" value="Genomic_DNA"/>
</dbReference>
<evidence type="ECO:0000313" key="3">
    <source>
        <dbReference type="Proteomes" id="UP000672009"/>
    </source>
</evidence>
<dbReference type="KEGG" id="tun:J9260_05350"/>
<name>A0A975FBG5_9GAMM</name>
<gene>
    <name evidence="2" type="ORF">J9260_05350</name>
</gene>
<dbReference type="InterPro" id="IPR046048">
    <property type="entry name" value="DUF6006"/>
</dbReference>
<evidence type="ECO:0000256" key="1">
    <source>
        <dbReference type="SAM" id="SignalP"/>
    </source>
</evidence>